<dbReference type="RefSeq" id="YP_001497839.1">
    <property type="nucleotide sequence ID" value="NC_009898.1"/>
</dbReference>
<gene>
    <name evidence="1" type="primary">b643R</name>
    <name evidence="1" type="ORF">NY2A_b643R</name>
</gene>
<dbReference type="KEGG" id="vg:5659395"/>
<dbReference type="Proteomes" id="UP000202419">
    <property type="component" value="Segment"/>
</dbReference>
<evidence type="ECO:0000313" key="1">
    <source>
        <dbReference type="EMBL" id="ABT15042.1"/>
    </source>
</evidence>
<organismHost>
    <name type="scientific">Chlorella</name>
    <dbReference type="NCBI Taxonomy" id="3071"/>
</organismHost>
<sequence length="80" mass="9554">MGSEMVETRKIVCRTTRSLDMRRRNSVLRKFLRSLLVAQQRRNARAVSVERVHQPRRGTPSTIWRTHVFETTKQTIVRNY</sequence>
<evidence type="ECO:0000313" key="2">
    <source>
        <dbReference type="Proteomes" id="UP000202419"/>
    </source>
</evidence>
<organism evidence="1 2">
    <name type="scientific">Paramecium bursaria Chlorella virus NY2A</name>
    <name type="common">PBCV-NY2A</name>
    <dbReference type="NCBI Taxonomy" id="46021"/>
    <lineage>
        <taxon>Viruses</taxon>
        <taxon>Varidnaviria</taxon>
        <taxon>Bamfordvirae</taxon>
        <taxon>Nucleocytoviricota</taxon>
        <taxon>Megaviricetes</taxon>
        <taxon>Algavirales</taxon>
        <taxon>Phycodnaviridae</taxon>
        <taxon>Chlorovirus</taxon>
        <taxon>Chlorovirus americanus</taxon>
    </lineage>
</organism>
<proteinExistence type="predicted"/>
<keyword evidence="2" id="KW-1185">Reference proteome</keyword>
<dbReference type="EMBL" id="DQ491002">
    <property type="protein sequence ID" value="ABT15042.1"/>
    <property type="molecule type" value="Genomic_DNA"/>
</dbReference>
<name>A7IXG8_PBCVN</name>
<reference evidence="1 2" key="1">
    <citation type="journal article" date="2007" name="Virology">
        <title>Sequence and annotation of the 369-kb NY-2A and the 345-kb AR158 viruses that infect Chlorella NC64A.</title>
        <authorList>
            <person name="Fitzgerald L.A."/>
            <person name="Graves M.V."/>
            <person name="Li X."/>
            <person name="Feldblyum T."/>
            <person name="Nierman W.C."/>
            <person name="Van Etten J.L."/>
        </authorList>
    </citation>
    <scope>NUCLEOTIDE SEQUENCE [LARGE SCALE GENOMIC DNA]</scope>
    <source>
        <strain evidence="1 2">NY-2A</strain>
    </source>
</reference>
<accession>A7IXG8</accession>
<dbReference type="GeneID" id="5659395"/>
<protein>
    <submittedName>
        <fullName evidence="1">Uncharacterized protein b643R</fullName>
    </submittedName>
</protein>